<dbReference type="InterPro" id="IPR038129">
    <property type="entry name" value="Nanos_sf"/>
</dbReference>
<comment type="subcellular location">
    <subcellularLocation>
        <location evidence="1">Cytoplasm</location>
    </subcellularLocation>
</comment>
<protein>
    <recommendedName>
        <fullName evidence="10">Nanos-type domain-containing protein</fullName>
    </recommendedName>
</protein>
<feature type="region of interest" description="Disordered" evidence="9">
    <location>
        <begin position="143"/>
        <end position="168"/>
    </location>
</feature>
<evidence type="ECO:0000256" key="8">
    <source>
        <dbReference type="PROSITE-ProRule" id="PRU00855"/>
    </source>
</evidence>
<keyword evidence="6 8" id="KW-0810">Translation regulation</keyword>
<dbReference type="AlphaFoldDB" id="A0AAD7RGN7"/>
<keyword evidence="4 8" id="KW-0863">Zinc-finger</keyword>
<keyword evidence="12" id="KW-1185">Reference proteome</keyword>
<keyword evidence="2" id="KW-0963">Cytoplasm</keyword>
<dbReference type="PANTHER" id="PTHR12887">
    <property type="entry name" value="NANOS PROTEIN"/>
    <property type="match status" value="1"/>
</dbReference>
<dbReference type="PROSITE" id="PS51522">
    <property type="entry name" value="ZF_NANOS"/>
    <property type="match status" value="1"/>
</dbReference>
<evidence type="ECO:0000256" key="9">
    <source>
        <dbReference type="SAM" id="MobiDB-lite"/>
    </source>
</evidence>
<evidence type="ECO:0000256" key="2">
    <source>
        <dbReference type="ARBA" id="ARBA00022490"/>
    </source>
</evidence>
<gene>
    <name evidence="11" type="ORF">AAFF_G00215520</name>
</gene>
<keyword evidence="3" id="KW-0479">Metal-binding</keyword>
<evidence type="ECO:0000256" key="1">
    <source>
        <dbReference type="ARBA" id="ARBA00004496"/>
    </source>
</evidence>
<proteinExistence type="inferred from homology"/>
<name>A0AAD7RGN7_9TELE</name>
<feature type="region of interest" description="Disordered" evidence="9">
    <location>
        <begin position="81"/>
        <end position="104"/>
    </location>
</feature>
<evidence type="ECO:0000256" key="4">
    <source>
        <dbReference type="ARBA" id="ARBA00022771"/>
    </source>
</evidence>
<comment type="similarity">
    <text evidence="8">Belongs to the nanos family.</text>
</comment>
<evidence type="ECO:0000256" key="7">
    <source>
        <dbReference type="ARBA" id="ARBA00022884"/>
    </source>
</evidence>
<organism evidence="11 12">
    <name type="scientific">Aldrovandia affinis</name>
    <dbReference type="NCBI Taxonomy" id="143900"/>
    <lineage>
        <taxon>Eukaryota</taxon>
        <taxon>Metazoa</taxon>
        <taxon>Chordata</taxon>
        <taxon>Craniata</taxon>
        <taxon>Vertebrata</taxon>
        <taxon>Euteleostomi</taxon>
        <taxon>Actinopterygii</taxon>
        <taxon>Neopterygii</taxon>
        <taxon>Teleostei</taxon>
        <taxon>Notacanthiformes</taxon>
        <taxon>Halosauridae</taxon>
        <taxon>Aldrovandia</taxon>
    </lineage>
</organism>
<dbReference type="Gene3D" id="4.10.60.30">
    <property type="entry name" value="Nanos, RNA-binding domain"/>
    <property type="match status" value="1"/>
</dbReference>
<dbReference type="GO" id="GO:0006417">
    <property type="term" value="P:regulation of translation"/>
    <property type="evidence" value="ECO:0007669"/>
    <property type="project" value="UniProtKB-UniRule"/>
</dbReference>
<accession>A0AAD7RGN7</accession>
<keyword evidence="5" id="KW-0862">Zinc</keyword>
<dbReference type="GO" id="GO:0003723">
    <property type="term" value="F:RNA binding"/>
    <property type="evidence" value="ECO:0007669"/>
    <property type="project" value="UniProtKB-UniRule"/>
</dbReference>
<evidence type="ECO:0000313" key="12">
    <source>
        <dbReference type="Proteomes" id="UP001221898"/>
    </source>
</evidence>
<reference evidence="11" key="1">
    <citation type="journal article" date="2023" name="Science">
        <title>Genome structures resolve the early diversification of teleost fishes.</title>
        <authorList>
            <person name="Parey E."/>
            <person name="Louis A."/>
            <person name="Montfort J."/>
            <person name="Bouchez O."/>
            <person name="Roques C."/>
            <person name="Iampietro C."/>
            <person name="Lluch J."/>
            <person name="Castinel A."/>
            <person name="Donnadieu C."/>
            <person name="Desvignes T."/>
            <person name="Floi Bucao C."/>
            <person name="Jouanno E."/>
            <person name="Wen M."/>
            <person name="Mejri S."/>
            <person name="Dirks R."/>
            <person name="Jansen H."/>
            <person name="Henkel C."/>
            <person name="Chen W.J."/>
            <person name="Zahm M."/>
            <person name="Cabau C."/>
            <person name="Klopp C."/>
            <person name="Thompson A.W."/>
            <person name="Robinson-Rechavi M."/>
            <person name="Braasch I."/>
            <person name="Lecointre G."/>
            <person name="Bobe J."/>
            <person name="Postlethwait J.H."/>
            <person name="Berthelot C."/>
            <person name="Roest Crollius H."/>
            <person name="Guiguen Y."/>
        </authorList>
    </citation>
    <scope>NUCLEOTIDE SEQUENCE</scope>
    <source>
        <strain evidence="11">NC1722</strain>
    </source>
</reference>
<dbReference type="InterPro" id="IPR024161">
    <property type="entry name" value="Znf_nanos-typ"/>
</dbReference>
<dbReference type="EMBL" id="JAINUG010000287">
    <property type="protein sequence ID" value="KAJ8383710.1"/>
    <property type="molecule type" value="Genomic_DNA"/>
</dbReference>
<evidence type="ECO:0000256" key="3">
    <source>
        <dbReference type="ARBA" id="ARBA00022723"/>
    </source>
</evidence>
<dbReference type="Pfam" id="PF05741">
    <property type="entry name" value="zf-nanos"/>
    <property type="match status" value="1"/>
</dbReference>
<evidence type="ECO:0000256" key="5">
    <source>
        <dbReference type="ARBA" id="ARBA00022833"/>
    </source>
</evidence>
<sequence length="238" mass="25980">MVSPDRHIGVARVESVVVIAFLARQNKRKIVDHGPKVMVCFSSVKTSLLDGQMEPGKNEFQPWRDYMRLADIVREIRSDKTTAECTTSAEAGHNDPGPGPDPGFGEQVCVDADCQLREGKRVSDSQSAKKDFANPNFEPSTCAGASPGAISEQGVQNTTSPHRAPEKPSQRPFCSFCKHNGESETVFSSHILKDQAGDVVCPYLRQYVCPLCGATGSRAHTKRFCPQVDSAYSSVYVK</sequence>
<comment type="caution">
    <text evidence="11">The sequence shown here is derived from an EMBL/GenBank/DDBJ whole genome shotgun (WGS) entry which is preliminary data.</text>
</comment>
<dbReference type="InterPro" id="IPR008705">
    <property type="entry name" value="Nanos/Xcar2"/>
</dbReference>
<dbReference type="GO" id="GO:0005737">
    <property type="term" value="C:cytoplasm"/>
    <property type="evidence" value="ECO:0007669"/>
    <property type="project" value="UniProtKB-SubCell"/>
</dbReference>
<evidence type="ECO:0000313" key="11">
    <source>
        <dbReference type="EMBL" id="KAJ8383710.1"/>
    </source>
</evidence>
<dbReference type="Proteomes" id="UP001221898">
    <property type="component" value="Unassembled WGS sequence"/>
</dbReference>
<keyword evidence="7 8" id="KW-0694">RNA-binding</keyword>
<evidence type="ECO:0000256" key="6">
    <source>
        <dbReference type="ARBA" id="ARBA00022845"/>
    </source>
</evidence>
<feature type="domain" description="Nanos-type" evidence="10">
    <location>
        <begin position="173"/>
        <end position="227"/>
    </location>
</feature>
<evidence type="ECO:0000259" key="10">
    <source>
        <dbReference type="PROSITE" id="PS51522"/>
    </source>
</evidence>
<dbReference type="GO" id="GO:0008270">
    <property type="term" value="F:zinc ion binding"/>
    <property type="evidence" value="ECO:0007669"/>
    <property type="project" value="UniProtKB-KW"/>
</dbReference>